<comment type="caution">
    <text evidence="1">The sequence shown here is derived from an EMBL/GenBank/DDBJ whole genome shotgun (WGS) entry which is preliminary data.</text>
</comment>
<accession>A0A9D4LRX0</accession>
<gene>
    <name evidence="1" type="ORF">DPMN_025738</name>
</gene>
<protein>
    <submittedName>
        <fullName evidence="1">Uncharacterized protein</fullName>
    </submittedName>
</protein>
<evidence type="ECO:0000313" key="2">
    <source>
        <dbReference type="Proteomes" id="UP000828390"/>
    </source>
</evidence>
<reference evidence="1" key="2">
    <citation type="submission" date="2020-11" db="EMBL/GenBank/DDBJ databases">
        <authorList>
            <person name="McCartney M.A."/>
            <person name="Auch B."/>
            <person name="Kono T."/>
            <person name="Mallez S."/>
            <person name="Becker A."/>
            <person name="Gohl D.M."/>
            <person name="Silverstein K.A.T."/>
            <person name="Koren S."/>
            <person name="Bechman K.B."/>
            <person name="Herman A."/>
            <person name="Abrahante J.E."/>
            <person name="Garbe J."/>
        </authorList>
    </citation>
    <scope>NUCLEOTIDE SEQUENCE</scope>
    <source>
        <strain evidence="1">Duluth1</strain>
        <tissue evidence="1">Whole animal</tissue>
    </source>
</reference>
<reference evidence="1" key="1">
    <citation type="journal article" date="2019" name="bioRxiv">
        <title>The Genome of the Zebra Mussel, Dreissena polymorpha: A Resource for Invasive Species Research.</title>
        <authorList>
            <person name="McCartney M.A."/>
            <person name="Auch B."/>
            <person name="Kono T."/>
            <person name="Mallez S."/>
            <person name="Zhang Y."/>
            <person name="Obille A."/>
            <person name="Becker A."/>
            <person name="Abrahante J.E."/>
            <person name="Garbe J."/>
            <person name="Badalamenti J.P."/>
            <person name="Herman A."/>
            <person name="Mangelson H."/>
            <person name="Liachko I."/>
            <person name="Sullivan S."/>
            <person name="Sone E.D."/>
            <person name="Koren S."/>
            <person name="Silverstein K.A.T."/>
            <person name="Beckman K.B."/>
            <person name="Gohl D.M."/>
        </authorList>
    </citation>
    <scope>NUCLEOTIDE SEQUENCE</scope>
    <source>
        <strain evidence="1">Duluth1</strain>
        <tissue evidence="1">Whole animal</tissue>
    </source>
</reference>
<dbReference type="AlphaFoldDB" id="A0A9D4LRX0"/>
<dbReference type="EMBL" id="JAIWYP010000002">
    <property type="protein sequence ID" value="KAH3862764.1"/>
    <property type="molecule type" value="Genomic_DNA"/>
</dbReference>
<name>A0A9D4LRX0_DREPO</name>
<proteinExistence type="predicted"/>
<keyword evidence="2" id="KW-1185">Reference proteome</keyword>
<evidence type="ECO:0000313" key="1">
    <source>
        <dbReference type="EMBL" id="KAH3862764.1"/>
    </source>
</evidence>
<organism evidence="1 2">
    <name type="scientific">Dreissena polymorpha</name>
    <name type="common">Zebra mussel</name>
    <name type="synonym">Mytilus polymorpha</name>
    <dbReference type="NCBI Taxonomy" id="45954"/>
    <lineage>
        <taxon>Eukaryota</taxon>
        <taxon>Metazoa</taxon>
        <taxon>Spiralia</taxon>
        <taxon>Lophotrochozoa</taxon>
        <taxon>Mollusca</taxon>
        <taxon>Bivalvia</taxon>
        <taxon>Autobranchia</taxon>
        <taxon>Heteroconchia</taxon>
        <taxon>Euheterodonta</taxon>
        <taxon>Imparidentia</taxon>
        <taxon>Neoheterodontei</taxon>
        <taxon>Myida</taxon>
        <taxon>Dreissenoidea</taxon>
        <taxon>Dreissenidae</taxon>
        <taxon>Dreissena</taxon>
    </lineage>
</organism>
<sequence length="71" mass="8130">MDGLNLLLSERLKLVSDSRACLWRFKGFWSISSKERKFAKDGCHLSSQGQRQLYRNIRAAVVAAMKRILSS</sequence>
<dbReference type="Proteomes" id="UP000828390">
    <property type="component" value="Unassembled WGS sequence"/>
</dbReference>